<dbReference type="InterPro" id="IPR050482">
    <property type="entry name" value="Sensor_HK_TwoCompSys"/>
</dbReference>
<feature type="transmembrane region" description="Helical" evidence="5">
    <location>
        <begin position="206"/>
        <end position="230"/>
    </location>
</feature>
<dbReference type="Pfam" id="PF02518">
    <property type="entry name" value="HATPase_c"/>
    <property type="match status" value="1"/>
</dbReference>
<accession>A0A1X6X3R5</accession>
<keyword evidence="1" id="KW-0808">Transferase</keyword>
<feature type="transmembrane region" description="Helical" evidence="5">
    <location>
        <begin position="166"/>
        <end position="186"/>
    </location>
</feature>
<dbReference type="AlphaFoldDB" id="A0A1X6X3R5"/>
<keyword evidence="9" id="KW-1185">Reference proteome</keyword>
<keyword evidence="5" id="KW-1133">Transmembrane helix</keyword>
<evidence type="ECO:0000259" key="6">
    <source>
        <dbReference type="Pfam" id="PF02518"/>
    </source>
</evidence>
<sequence length="588" mass="63478">MILLLAPDASVWTRRREESVLTGSCAALARALGLPVRAVRIATVLGTSLVIPAIPMLGSWSLFGPLGLAVLCVSAPFLLGYLGLWVSLPRDRASERRAALEASSSHVRGRPSAAPAQVPTRQLTRWLVLSGIVGLGLTSVVAAVVVPLGGLLTGAGDPYSGLLQGYRSLVIAASGIVAAGIALGILPLEAVDRARWGGRIRAMPRLIIAALGTALTLLILGSLWMVVLLFGWVPALVALAVATAVLALLAVVLVPWGRHLWQGMREETEERALVQQRSEFTAHLHDSVLQTLTVLQKPTTDPEEARRLARRQERELRRWLYRDAATDPEQSADVRTAVIALCEEAEDTHGVDVHVVVVGDAPSAPWMRPLLQALREATSNACRHGRVGVDVFVDVTEDRLEAYVRDRGPGFDLSDIPEDRLGVRESIIGRMQRSGGTAAVLRAPGGGTEIALTLDIPARSARWPPPISPPPRPLPPPPRRHRPPAPPRGCGCWWSTTTGSSPRASRRSSRAPIRGSRWSAPLSTSTMRSRRPPPCGPTSCCWTCTCPAAGAAAARRSPRRRRTSRRRPARRSVAWGCRSRTPRRTSWP</sequence>
<protein>
    <submittedName>
        <fullName evidence="8">Two-component system sensor kinase</fullName>
    </submittedName>
</protein>
<evidence type="ECO:0000313" key="9">
    <source>
        <dbReference type="Proteomes" id="UP000195981"/>
    </source>
</evidence>
<feature type="region of interest" description="Disordered" evidence="4">
    <location>
        <begin position="461"/>
        <end position="535"/>
    </location>
</feature>
<dbReference type="PANTHER" id="PTHR24421:SF61">
    <property type="entry name" value="OXYGEN SENSOR HISTIDINE KINASE NREB"/>
    <property type="match status" value="1"/>
</dbReference>
<evidence type="ECO:0000256" key="3">
    <source>
        <dbReference type="ARBA" id="ARBA00023012"/>
    </source>
</evidence>
<feature type="transmembrane region" description="Helical" evidence="5">
    <location>
        <begin position="236"/>
        <end position="256"/>
    </location>
</feature>
<evidence type="ECO:0000256" key="4">
    <source>
        <dbReference type="SAM" id="MobiDB-lite"/>
    </source>
</evidence>
<keyword evidence="3" id="KW-0902">Two-component regulatory system</keyword>
<gene>
    <name evidence="8" type="ORF">FM110_09850</name>
</gene>
<evidence type="ECO:0000256" key="2">
    <source>
        <dbReference type="ARBA" id="ARBA00022777"/>
    </source>
</evidence>
<dbReference type="SUPFAM" id="SSF55874">
    <property type="entry name" value="ATPase domain of HSP90 chaperone/DNA topoisomerase II/histidine kinase"/>
    <property type="match status" value="1"/>
</dbReference>
<dbReference type="CDD" id="cd16917">
    <property type="entry name" value="HATPase_UhpB-NarQ-NarX-like"/>
    <property type="match status" value="1"/>
</dbReference>
<feature type="domain" description="Histidine kinase/HSP90-like ATPase" evidence="6">
    <location>
        <begin position="369"/>
        <end position="456"/>
    </location>
</feature>
<dbReference type="OrthoDB" id="3534856at2"/>
<evidence type="ECO:0000256" key="1">
    <source>
        <dbReference type="ARBA" id="ARBA00022679"/>
    </source>
</evidence>
<dbReference type="GO" id="GO:0016301">
    <property type="term" value="F:kinase activity"/>
    <property type="evidence" value="ECO:0007669"/>
    <property type="project" value="UniProtKB-KW"/>
</dbReference>
<reference evidence="8 9" key="1">
    <citation type="submission" date="2017-02" db="EMBL/GenBank/DDBJ databases">
        <authorList>
            <person name="Peterson S.W."/>
        </authorList>
    </citation>
    <scope>NUCLEOTIDE SEQUENCE [LARGE SCALE GENOMIC DNA]</scope>
    <source>
        <strain evidence="8 9">CIP104813</strain>
    </source>
</reference>
<feature type="compositionally biased region" description="Basic residues" evidence="4">
    <location>
        <begin position="556"/>
        <end position="570"/>
    </location>
</feature>
<feature type="domain" description="Phage shock protein PspC N-terminal" evidence="7">
    <location>
        <begin position="12"/>
        <end position="90"/>
    </location>
</feature>
<dbReference type="GO" id="GO:0000160">
    <property type="term" value="P:phosphorelay signal transduction system"/>
    <property type="evidence" value="ECO:0007669"/>
    <property type="project" value="UniProtKB-KW"/>
</dbReference>
<feature type="transmembrane region" description="Helical" evidence="5">
    <location>
        <begin position="66"/>
        <end position="88"/>
    </location>
</feature>
<name>A0A1X6X3R5_9MICO</name>
<feature type="region of interest" description="Disordered" evidence="4">
    <location>
        <begin position="550"/>
        <end position="588"/>
    </location>
</feature>
<keyword evidence="2 8" id="KW-0418">Kinase</keyword>
<dbReference type="Gene3D" id="3.30.565.10">
    <property type="entry name" value="Histidine kinase-like ATPase, C-terminal domain"/>
    <property type="match status" value="1"/>
</dbReference>
<dbReference type="EMBL" id="FWFG01000085">
    <property type="protein sequence ID" value="SLM93425.1"/>
    <property type="molecule type" value="Genomic_DNA"/>
</dbReference>
<keyword evidence="5" id="KW-0472">Membrane</keyword>
<organism evidence="8 9">
    <name type="scientific">Brachybacterium nesterenkovii</name>
    <dbReference type="NCBI Taxonomy" id="47847"/>
    <lineage>
        <taxon>Bacteria</taxon>
        <taxon>Bacillati</taxon>
        <taxon>Actinomycetota</taxon>
        <taxon>Actinomycetes</taxon>
        <taxon>Micrococcales</taxon>
        <taxon>Dermabacteraceae</taxon>
        <taxon>Brachybacterium</taxon>
    </lineage>
</organism>
<dbReference type="InterPro" id="IPR036890">
    <property type="entry name" value="HATPase_C_sf"/>
</dbReference>
<dbReference type="InterPro" id="IPR007168">
    <property type="entry name" value="Phageshock_PspC_N"/>
</dbReference>
<evidence type="ECO:0000313" key="8">
    <source>
        <dbReference type="EMBL" id="SLM93425.1"/>
    </source>
</evidence>
<evidence type="ECO:0000256" key="5">
    <source>
        <dbReference type="SAM" id="Phobius"/>
    </source>
</evidence>
<proteinExistence type="predicted"/>
<keyword evidence="5" id="KW-0812">Transmembrane</keyword>
<dbReference type="Pfam" id="PF04024">
    <property type="entry name" value="PspC"/>
    <property type="match status" value="1"/>
</dbReference>
<feature type="compositionally biased region" description="Pro residues" evidence="4">
    <location>
        <begin position="463"/>
        <end position="477"/>
    </location>
</feature>
<feature type="transmembrane region" description="Helical" evidence="5">
    <location>
        <begin position="126"/>
        <end position="146"/>
    </location>
</feature>
<dbReference type="InterPro" id="IPR003594">
    <property type="entry name" value="HATPase_dom"/>
</dbReference>
<evidence type="ECO:0000259" key="7">
    <source>
        <dbReference type="Pfam" id="PF04024"/>
    </source>
</evidence>
<dbReference type="PANTHER" id="PTHR24421">
    <property type="entry name" value="NITRATE/NITRITE SENSOR PROTEIN NARX-RELATED"/>
    <property type="match status" value="1"/>
</dbReference>
<dbReference type="Proteomes" id="UP000195981">
    <property type="component" value="Unassembled WGS sequence"/>
</dbReference>